<dbReference type="EMBL" id="UYSL01021497">
    <property type="protein sequence ID" value="VDL78391.1"/>
    <property type="molecule type" value="Genomic_DNA"/>
</dbReference>
<keyword evidence="3" id="KW-1185">Reference proteome</keyword>
<evidence type="ECO:0000313" key="2">
    <source>
        <dbReference type="EMBL" id="VDL78391.1"/>
    </source>
</evidence>
<keyword evidence="1" id="KW-0732">Signal</keyword>
<dbReference type="Proteomes" id="UP000271162">
    <property type="component" value="Unassembled WGS sequence"/>
</dbReference>
<reference evidence="2 3" key="2">
    <citation type="submission" date="2018-11" db="EMBL/GenBank/DDBJ databases">
        <authorList>
            <consortium name="Pathogen Informatics"/>
        </authorList>
    </citation>
    <scope>NUCLEOTIDE SEQUENCE [LARGE SCALE GENOMIC DNA]</scope>
</reference>
<dbReference type="STRING" id="27835.A0A158R212"/>
<dbReference type="Gene3D" id="3.10.310.50">
    <property type="match status" value="1"/>
</dbReference>
<dbReference type="PANTHER" id="PTHR33748">
    <property type="entry name" value="PROTEIN CBG04600"/>
    <property type="match status" value="1"/>
</dbReference>
<dbReference type="AlphaFoldDB" id="A0A158R212"/>
<organism evidence="4">
    <name type="scientific">Nippostrongylus brasiliensis</name>
    <name type="common">Rat hookworm</name>
    <dbReference type="NCBI Taxonomy" id="27835"/>
    <lineage>
        <taxon>Eukaryota</taxon>
        <taxon>Metazoa</taxon>
        <taxon>Ecdysozoa</taxon>
        <taxon>Nematoda</taxon>
        <taxon>Chromadorea</taxon>
        <taxon>Rhabditida</taxon>
        <taxon>Rhabditina</taxon>
        <taxon>Rhabditomorpha</taxon>
        <taxon>Strongyloidea</taxon>
        <taxon>Heligmosomidae</taxon>
        <taxon>Nippostrongylus</taxon>
    </lineage>
</organism>
<feature type="signal peptide" evidence="1">
    <location>
        <begin position="1"/>
        <end position="15"/>
    </location>
</feature>
<name>A0A158R212_NIPBR</name>
<dbReference type="InterPro" id="IPR033438">
    <property type="entry name" value="MOLO1"/>
</dbReference>
<dbReference type="WBParaSite" id="NBR_0001479601-mRNA-1">
    <property type="protein sequence ID" value="NBR_0001479601-mRNA-1"/>
    <property type="gene ID" value="NBR_0001479601"/>
</dbReference>
<dbReference type="PANTHER" id="PTHR33748:SF6">
    <property type="entry name" value="TPM_PHOSPHATASE DOMAIN-CONTAINING PROTEIN"/>
    <property type="match status" value="1"/>
</dbReference>
<sequence length="203" mass="22242">MLRAVLSILIVSVSSQQWDPTQFPNPLRGGAKQCNMRSQSRICDSEEVLSMEGRYRLNNELGRISSRTEQLGSAFCSRKGTDAVLIIVRQGSKQLANDLNRLWFGNEQCKKNVVFLLSADDRHLYFSAQPNVDFGVDELQSIIDTNDKKLQSGDFVPVLTNIFKEVGKKTDIGAVSPPPDGSKGAISAILSALCLLVTALVAL</sequence>
<dbReference type="OMA" id="CDPYETL"/>
<evidence type="ECO:0000313" key="4">
    <source>
        <dbReference type="WBParaSite" id="NBR_0001479601-mRNA-1"/>
    </source>
</evidence>
<reference evidence="4" key="1">
    <citation type="submission" date="2016-04" db="UniProtKB">
        <authorList>
            <consortium name="WormBaseParasite"/>
        </authorList>
    </citation>
    <scope>IDENTIFICATION</scope>
</reference>
<feature type="chain" id="PRO_5043135810" evidence="1">
    <location>
        <begin position="16"/>
        <end position="203"/>
    </location>
</feature>
<accession>A0A158R212</accession>
<dbReference type="Pfam" id="PF17175">
    <property type="entry name" value="MOLO1"/>
    <property type="match status" value="1"/>
</dbReference>
<proteinExistence type="predicted"/>
<evidence type="ECO:0000256" key="1">
    <source>
        <dbReference type="SAM" id="SignalP"/>
    </source>
</evidence>
<gene>
    <name evidence="2" type="ORF">NBR_LOCUS14797</name>
</gene>
<evidence type="ECO:0000313" key="3">
    <source>
        <dbReference type="Proteomes" id="UP000271162"/>
    </source>
</evidence>
<dbReference type="GO" id="GO:0005892">
    <property type="term" value="C:acetylcholine-gated channel complex"/>
    <property type="evidence" value="ECO:0007669"/>
    <property type="project" value="InterPro"/>
</dbReference>
<protein>
    <submittedName>
        <fullName evidence="4">TPM_phosphatase domain-containing protein</fullName>
    </submittedName>
</protein>